<comment type="caution">
    <text evidence="2">The sequence shown here is derived from an EMBL/GenBank/DDBJ whole genome shotgun (WGS) entry which is preliminary data.</text>
</comment>
<organism evidence="2 3">
    <name type="scientific">Hymenobacter glacieicola</name>
    <dbReference type="NCBI Taxonomy" id="1562124"/>
    <lineage>
        <taxon>Bacteria</taxon>
        <taxon>Pseudomonadati</taxon>
        <taxon>Bacteroidota</taxon>
        <taxon>Cytophagia</taxon>
        <taxon>Cytophagales</taxon>
        <taxon>Hymenobacteraceae</taxon>
        <taxon>Hymenobacter</taxon>
    </lineage>
</organism>
<feature type="transmembrane region" description="Helical" evidence="1">
    <location>
        <begin position="139"/>
        <end position="164"/>
    </location>
</feature>
<dbReference type="PANTHER" id="PTHR20992">
    <property type="entry name" value="AT15442P-RELATED"/>
    <property type="match status" value="1"/>
</dbReference>
<feature type="transmembrane region" description="Helical" evidence="1">
    <location>
        <begin position="247"/>
        <end position="268"/>
    </location>
</feature>
<protein>
    <recommendedName>
        <fullName evidence="4">DUF389 domain-containing protein</fullName>
    </recommendedName>
</protein>
<feature type="transmembrane region" description="Helical" evidence="1">
    <location>
        <begin position="280"/>
        <end position="297"/>
    </location>
</feature>
<evidence type="ECO:0000256" key="1">
    <source>
        <dbReference type="SAM" id="Phobius"/>
    </source>
</evidence>
<accession>A0ABQ1WUY4</accession>
<dbReference type="Proteomes" id="UP000601361">
    <property type="component" value="Unassembled WGS sequence"/>
</dbReference>
<keyword evidence="3" id="KW-1185">Reference proteome</keyword>
<dbReference type="Pfam" id="PF04087">
    <property type="entry name" value="DUF389"/>
    <property type="match status" value="1"/>
</dbReference>
<dbReference type="PANTHER" id="PTHR20992:SF9">
    <property type="entry name" value="AT15442P-RELATED"/>
    <property type="match status" value="1"/>
</dbReference>
<evidence type="ECO:0000313" key="2">
    <source>
        <dbReference type="EMBL" id="GGG46490.1"/>
    </source>
</evidence>
<evidence type="ECO:0000313" key="3">
    <source>
        <dbReference type="Proteomes" id="UP000601361"/>
    </source>
</evidence>
<gene>
    <name evidence="2" type="ORF">GCM10011378_23330</name>
</gene>
<dbReference type="RefSeq" id="WP_188558009.1">
    <property type="nucleotide sequence ID" value="NZ_BMGS01000005.1"/>
</dbReference>
<dbReference type="EMBL" id="BMGS01000005">
    <property type="protein sequence ID" value="GGG46490.1"/>
    <property type="molecule type" value="Genomic_DNA"/>
</dbReference>
<sequence length="309" mass="32529">MHRSLALTVPAPITEPLSQKLLEIEDVISVSVQIGASRKPVGDIITVQVLNRGADEVLRQARAAVATPEELSISTAELSSIIDPAHGEQVLNDRDEAIWEEVEAGLRHQGRPTPNYAALMALGGVMAAVGLVSEPVPQAVAFIAASIISPGFEPIAAIPMGVILRRWQVVGRGLRSVLIGYSLFMLTAGLTMLWLVGAGETTASALMNNPEVHNISNPSLKELLVSACGAAAGIVIIAAYRRSVIAGALIALILMPAAALVGSGIALGQSHLALEGLTRFGIDVGFVLGLGLLIFYIKQRVVHRRESLE</sequence>
<feature type="transmembrane region" description="Helical" evidence="1">
    <location>
        <begin position="223"/>
        <end position="240"/>
    </location>
</feature>
<feature type="transmembrane region" description="Helical" evidence="1">
    <location>
        <begin position="176"/>
        <end position="197"/>
    </location>
</feature>
<keyword evidence="1" id="KW-1133">Transmembrane helix</keyword>
<keyword evidence="1" id="KW-0472">Membrane</keyword>
<reference evidence="3" key="1">
    <citation type="journal article" date="2019" name="Int. J. Syst. Evol. Microbiol.">
        <title>The Global Catalogue of Microorganisms (GCM) 10K type strain sequencing project: providing services to taxonomists for standard genome sequencing and annotation.</title>
        <authorList>
            <consortium name="The Broad Institute Genomics Platform"/>
            <consortium name="The Broad Institute Genome Sequencing Center for Infectious Disease"/>
            <person name="Wu L."/>
            <person name="Ma J."/>
        </authorList>
    </citation>
    <scope>NUCLEOTIDE SEQUENCE [LARGE SCALE GENOMIC DNA]</scope>
    <source>
        <strain evidence="3">CGMCC 1.12990</strain>
    </source>
</reference>
<dbReference type="InterPro" id="IPR005240">
    <property type="entry name" value="DUF389"/>
</dbReference>
<keyword evidence="1" id="KW-0812">Transmembrane</keyword>
<feature type="transmembrane region" description="Helical" evidence="1">
    <location>
        <begin position="116"/>
        <end position="133"/>
    </location>
</feature>
<evidence type="ECO:0008006" key="4">
    <source>
        <dbReference type="Google" id="ProtNLM"/>
    </source>
</evidence>
<name>A0ABQ1WUY4_9BACT</name>
<proteinExistence type="predicted"/>